<proteinExistence type="predicted"/>
<organism evidence="3 4">
    <name type="scientific">Helianthus annuus</name>
    <name type="common">Common sunflower</name>
    <dbReference type="NCBI Taxonomy" id="4232"/>
    <lineage>
        <taxon>Eukaryota</taxon>
        <taxon>Viridiplantae</taxon>
        <taxon>Streptophyta</taxon>
        <taxon>Embryophyta</taxon>
        <taxon>Tracheophyta</taxon>
        <taxon>Spermatophyta</taxon>
        <taxon>Magnoliopsida</taxon>
        <taxon>eudicotyledons</taxon>
        <taxon>Gunneridae</taxon>
        <taxon>Pentapetalae</taxon>
        <taxon>asterids</taxon>
        <taxon>campanulids</taxon>
        <taxon>Asterales</taxon>
        <taxon>Asteraceae</taxon>
        <taxon>Asteroideae</taxon>
        <taxon>Heliantheae alliance</taxon>
        <taxon>Heliantheae</taxon>
        <taxon>Helianthus</taxon>
    </lineage>
</organism>
<keyword evidence="4" id="KW-1185">Reference proteome</keyword>
<dbReference type="EMBL" id="MNCJ02000318">
    <property type="protein sequence ID" value="KAF5816338.1"/>
    <property type="molecule type" value="Genomic_DNA"/>
</dbReference>
<gene>
    <name evidence="3" type="ORF">HannXRQ_Chr03g0089441</name>
    <name evidence="2" type="ORF">HanXRQr2_Chr03g0133261</name>
    <name evidence="1" type="ORF">HanXRQr2_Chr17g0790041</name>
</gene>
<dbReference type="Gramene" id="mRNA:HanXRQr2_Chr03g0133261">
    <property type="protein sequence ID" value="mRNA:HanXRQr2_Chr03g0133261"/>
    <property type="gene ID" value="HanXRQr2_Chr03g0133261"/>
</dbReference>
<sequence>MRAHKISHLYAKHLISSSRVSMEFVSKTEIRHMSRIWKYRIQCSPERTKVWIEPNKRRRVVVVYHLKERRTKAPEVH</sequence>
<reference evidence="1 4" key="1">
    <citation type="journal article" date="2017" name="Nature">
        <title>The sunflower genome provides insights into oil metabolism, flowering and Asterid evolution.</title>
        <authorList>
            <person name="Badouin H."/>
            <person name="Gouzy J."/>
            <person name="Grassa C.J."/>
            <person name="Murat F."/>
            <person name="Staton S.E."/>
            <person name="Cottret L."/>
            <person name="Lelandais-Briere C."/>
            <person name="Owens G.L."/>
            <person name="Carrere S."/>
            <person name="Mayjonade B."/>
            <person name="Legrand L."/>
            <person name="Gill N."/>
            <person name="Kane N.C."/>
            <person name="Bowers J.E."/>
            <person name="Hubner S."/>
            <person name="Bellec A."/>
            <person name="Berard A."/>
            <person name="Berges H."/>
            <person name="Blanchet N."/>
            <person name="Boniface M.C."/>
            <person name="Brunel D."/>
            <person name="Catrice O."/>
            <person name="Chaidir N."/>
            <person name="Claudel C."/>
            <person name="Donnadieu C."/>
            <person name="Faraut T."/>
            <person name="Fievet G."/>
            <person name="Helmstetter N."/>
            <person name="King M."/>
            <person name="Knapp S.J."/>
            <person name="Lai Z."/>
            <person name="Le Paslier M.C."/>
            <person name="Lippi Y."/>
            <person name="Lorenzon L."/>
            <person name="Mandel J.R."/>
            <person name="Marage G."/>
            <person name="Marchand G."/>
            <person name="Marquand E."/>
            <person name="Bret-Mestries E."/>
            <person name="Morien E."/>
            <person name="Nambeesan S."/>
            <person name="Nguyen T."/>
            <person name="Pegot-Espagnet P."/>
            <person name="Pouilly N."/>
            <person name="Raftis F."/>
            <person name="Sallet E."/>
            <person name="Schiex T."/>
            <person name="Thomas J."/>
            <person name="Vandecasteele C."/>
            <person name="Vares D."/>
            <person name="Vear F."/>
            <person name="Vautrin S."/>
            <person name="Crespi M."/>
            <person name="Mangin B."/>
            <person name="Burke J.M."/>
            <person name="Salse J."/>
            <person name="Munos S."/>
            <person name="Vincourt P."/>
            <person name="Rieseberg L.H."/>
            <person name="Langlade N.B."/>
        </authorList>
    </citation>
    <scope>NUCLEOTIDE SEQUENCE [LARGE SCALE GENOMIC DNA]</scope>
    <source>
        <strain evidence="4">cv. SF193</strain>
        <tissue evidence="1">Leaves</tissue>
    </source>
</reference>
<evidence type="ECO:0000313" key="2">
    <source>
        <dbReference type="EMBL" id="KAF5816338.1"/>
    </source>
</evidence>
<evidence type="ECO:0000313" key="3">
    <source>
        <dbReference type="EMBL" id="OTG32688.1"/>
    </source>
</evidence>
<reference evidence="1" key="3">
    <citation type="submission" date="2020-06" db="EMBL/GenBank/DDBJ databases">
        <title>Helianthus annuus Genome sequencing and assembly Release 2.</title>
        <authorList>
            <person name="Gouzy J."/>
            <person name="Langlade N."/>
            <person name="Munos S."/>
        </authorList>
    </citation>
    <scope>NUCLEOTIDE SEQUENCE</scope>
    <source>
        <tissue evidence="1">Leaves</tissue>
    </source>
</reference>
<dbReference type="EMBL" id="CM007892">
    <property type="protein sequence ID" value="OTG32688.1"/>
    <property type="molecule type" value="Genomic_DNA"/>
</dbReference>
<dbReference type="AlphaFoldDB" id="A0A251VAN9"/>
<dbReference type="InParanoid" id="A0A251VAN9"/>
<dbReference type="Gramene" id="mRNA:HanXRQr2_Chr17g0790041">
    <property type="protein sequence ID" value="mRNA:HanXRQr2_Chr17g0790041"/>
    <property type="gene ID" value="HanXRQr2_Chr17g0790041"/>
</dbReference>
<name>A0A251VAN9_HELAN</name>
<evidence type="ECO:0000313" key="1">
    <source>
        <dbReference type="EMBL" id="KAF5754340.1"/>
    </source>
</evidence>
<protein>
    <submittedName>
        <fullName evidence="3">Uncharacterized protein</fullName>
    </submittedName>
</protein>
<dbReference type="EMBL" id="MNCJ02000332">
    <property type="protein sequence ID" value="KAF5754340.1"/>
    <property type="molecule type" value="Genomic_DNA"/>
</dbReference>
<dbReference type="Proteomes" id="UP000215914">
    <property type="component" value="Chromosome 3"/>
</dbReference>
<reference evidence="3" key="2">
    <citation type="submission" date="2017-02" db="EMBL/GenBank/DDBJ databases">
        <title>Sunflower complete genome.</title>
        <authorList>
            <person name="Langlade N."/>
            <person name="Munos S."/>
        </authorList>
    </citation>
    <scope>NUCLEOTIDE SEQUENCE [LARGE SCALE GENOMIC DNA]</scope>
    <source>
        <tissue evidence="3">Leaves</tissue>
    </source>
</reference>
<evidence type="ECO:0000313" key="4">
    <source>
        <dbReference type="Proteomes" id="UP000215914"/>
    </source>
</evidence>
<accession>A0A251VAN9</accession>